<evidence type="ECO:0000256" key="15">
    <source>
        <dbReference type="PIRSR" id="PIRSR006337-1"/>
    </source>
</evidence>
<evidence type="ECO:0000256" key="17">
    <source>
        <dbReference type="PIRSR" id="PIRSR006337-3"/>
    </source>
</evidence>
<evidence type="ECO:0000256" key="12">
    <source>
        <dbReference type="ARBA" id="ARBA00034013"/>
    </source>
</evidence>
<evidence type="ECO:0000256" key="16">
    <source>
        <dbReference type="PIRSR" id="PIRSR006337-2"/>
    </source>
</evidence>
<keyword evidence="6" id="KW-0963">Cytoplasm</keyword>
<name>A0A937RGT6_9ACTN</name>
<dbReference type="PIRSF" id="PIRSF006337">
    <property type="entry name" value="Trehalose_TreZ"/>
    <property type="match status" value="1"/>
</dbReference>
<evidence type="ECO:0000256" key="8">
    <source>
        <dbReference type="ARBA" id="ARBA00023277"/>
    </source>
</evidence>
<dbReference type="InterPro" id="IPR014756">
    <property type="entry name" value="Ig_E-set"/>
</dbReference>
<dbReference type="EMBL" id="JAEACQ010000239">
    <property type="protein sequence ID" value="MBL7629932.1"/>
    <property type="molecule type" value="Genomic_DNA"/>
</dbReference>
<comment type="caution">
    <text evidence="20">The sequence shown here is derived from an EMBL/GenBank/DDBJ whole genome shotgun (WGS) entry which is preliminary data.</text>
</comment>
<comment type="pathway">
    <text evidence="2 14">Glycan biosynthesis; trehalose biosynthesis.</text>
</comment>
<dbReference type="CDD" id="cd11325">
    <property type="entry name" value="AmyAc_GTHase"/>
    <property type="match status" value="1"/>
</dbReference>
<feature type="binding site" evidence="16">
    <location>
        <begin position="272"/>
        <end position="277"/>
    </location>
    <ligand>
        <name>substrate</name>
    </ligand>
</feature>
<dbReference type="SMART" id="SM00642">
    <property type="entry name" value="Aamy"/>
    <property type="match status" value="1"/>
</dbReference>
<feature type="active site" description="Proton donor" evidence="15">
    <location>
        <position position="311"/>
    </location>
</feature>
<dbReference type="InterPro" id="IPR006047">
    <property type="entry name" value="GH13_cat_dom"/>
</dbReference>
<dbReference type="NCBIfam" id="TIGR02402">
    <property type="entry name" value="trehalose_TreZ"/>
    <property type="match status" value="1"/>
</dbReference>
<dbReference type="Gene3D" id="1.10.10.760">
    <property type="entry name" value="E-set domains of sugar-utilizing enzymes"/>
    <property type="match status" value="1"/>
</dbReference>
<dbReference type="PANTHER" id="PTHR43651">
    <property type="entry name" value="1,4-ALPHA-GLUCAN-BRANCHING ENZYME"/>
    <property type="match status" value="1"/>
</dbReference>
<dbReference type="GO" id="GO:0005992">
    <property type="term" value="P:trehalose biosynthetic process"/>
    <property type="evidence" value="ECO:0007669"/>
    <property type="project" value="UniProtKB-UniRule"/>
</dbReference>
<dbReference type="SUPFAM" id="SSF51445">
    <property type="entry name" value="(Trans)glycosidases"/>
    <property type="match status" value="1"/>
</dbReference>
<evidence type="ECO:0000313" key="21">
    <source>
        <dbReference type="Proteomes" id="UP000604475"/>
    </source>
</evidence>
<dbReference type="PANTHER" id="PTHR43651:SF11">
    <property type="entry name" value="MALTO-OLIGOSYLTREHALOSE TREHALOHYDROLASE"/>
    <property type="match status" value="1"/>
</dbReference>
<evidence type="ECO:0000256" key="6">
    <source>
        <dbReference type="ARBA" id="ARBA00022490"/>
    </source>
</evidence>
<evidence type="ECO:0000256" key="1">
    <source>
        <dbReference type="ARBA" id="ARBA00004496"/>
    </source>
</evidence>
<keyword evidence="8" id="KW-0119">Carbohydrate metabolism</keyword>
<sequence length="632" mass="68338">MSTFRVWAPHARSVAVVTAEPEDAGEPASTREQAGLGERPGAGTRADDRVTQLVAGASGWWTAEVPGAGHGTDYAFRLDGAAEELPDPRSPWQPYGVHGRSRVVDHGRFGWTDGAWRGVPLAGSVLYELHVGTFTPEGTFDAAIGRLGHLVDLGIDAVELLPVNAFPGRHGWGYDGVGLFAPHDPYGGPDGLKRFVDAAHAHGLGVIMDVVYNHLGPDGNYLGRFGPYFTDNYRTPWGSAVNLDDVDSDEVRAFAVDNALSWLRDYHCDGLRVDAVHALRDSRAVHVLEELSDAVHRLGAQQRRPLFLIAESDLNDPRVISPPQAGGHGMDGQWADDIHHALWATLSGERQGYYGDFGAYATLAKAFEQGFVHDGTYSAFRGRAHGRPIPKSVPASRLVAFLQDHDQVGNRAIGDRAAATLSDGLLRVGAALLLAGPFTPMLFMGEEWGATTPWAYFTDHGPDWLAQAVRDGRRAEFAAHGWGPADVPDPQAEATFTRSKLDWSQPATEPHRGLLDWYRRLVALRRAVPELADPDWASARCAYDEHAGWFVLYRGGPPAGVAVVCNLSAVRQSIPVGATGGEEPEPAAPGEVVLDVLAASTPGFVYQPDRVETDGESVVIARLLPRRPRGRH</sequence>
<dbReference type="InterPro" id="IPR012768">
    <property type="entry name" value="Trehalose_TreZ"/>
</dbReference>
<dbReference type="SUPFAM" id="SSF81296">
    <property type="entry name" value="E set domains"/>
    <property type="match status" value="1"/>
</dbReference>
<evidence type="ECO:0000256" key="18">
    <source>
        <dbReference type="SAM" id="MobiDB-lite"/>
    </source>
</evidence>
<evidence type="ECO:0000313" key="20">
    <source>
        <dbReference type="EMBL" id="MBL7629932.1"/>
    </source>
</evidence>
<evidence type="ECO:0000256" key="7">
    <source>
        <dbReference type="ARBA" id="ARBA00022801"/>
    </source>
</evidence>
<dbReference type="Proteomes" id="UP000604475">
    <property type="component" value="Unassembled WGS sequence"/>
</dbReference>
<comment type="similarity">
    <text evidence="3 14">Belongs to the glycosyl hydrolase 13 family.</text>
</comment>
<feature type="binding site" evidence="16">
    <location>
        <begin position="336"/>
        <end position="340"/>
    </location>
    <ligand>
        <name>substrate</name>
    </ligand>
</feature>
<feature type="region of interest" description="Disordered" evidence="18">
    <location>
        <begin position="19"/>
        <end position="47"/>
    </location>
</feature>
<reference evidence="20" key="1">
    <citation type="submission" date="2020-12" db="EMBL/GenBank/DDBJ databases">
        <title>Genomic characterization of non-nitrogen-fixing Frankia strains.</title>
        <authorList>
            <person name="Carlos-Shanley C."/>
            <person name="Guerra T."/>
            <person name="Hahn D."/>
        </authorList>
    </citation>
    <scope>NUCLEOTIDE SEQUENCE</scope>
    <source>
        <strain evidence="20">CN6</strain>
    </source>
</reference>
<evidence type="ECO:0000256" key="3">
    <source>
        <dbReference type="ARBA" id="ARBA00008061"/>
    </source>
</evidence>
<feature type="site" description="Transition state stabilizer" evidence="17">
    <location>
        <position position="406"/>
    </location>
</feature>
<comment type="catalytic activity">
    <reaction evidence="12 14">
        <text>hydrolysis of (1-&gt;4)-alpha-D-glucosidic linkage in 4-alpha-D-[(1-&gt;4)-alpha-D-glucanosyl]n trehalose to yield trehalose and (1-&gt;4)-alpha-D-glucan.</text>
        <dbReference type="EC" id="3.2.1.141"/>
    </reaction>
</comment>
<feature type="active site" description="Nucleophile" evidence="15">
    <location>
        <position position="274"/>
    </location>
</feature>
<accession>A0A937RGT6</accession>
<dbReference type="Gene3D" id="3.20.20.80">
    <property type="entry name" value="Glycosidases"/>
    <property type="match status" value="1"/>
</dbReference>
<evidence type="ECO:0000259" key="19">
    <source>
        <dbReference type="SMART" id="SM00642"/>
    </source>
</evidence>
<evidence type="ECO:0000256" key="11">
    <source>
        <dbReference type="ARBA" id="ARBA00033284"/>
    </source>
</evidence>
<comment type="subcellular location">
    <subcellularLocation>
        <location evidence="1 15">Cytoplasm</location>
    </subcellularLocation>
</comment>
<dbReference type="InterPro" id="IPR013783">
    <property type="entry name" value="Ig-like_fold"/>
</dbReference>
<dbReference type="EC" id="3.2.1.141" evidence="4 13"/>
<dbReference type="Gene3D" id="2.60.40.10">
    <property type="entry name" value="Immunoglobulins"/>
    <property type="match status" value="1"/>
</dbReference>
<feature type="domain" description="Glycosyl hydrolase family 13 catalytic" evidence="19">
    <location>
        <begin position="108"/>
        <end position="474"/>
    </location>
</feature>
<dbReference type="Pfam" id="PF00128">
    <property type="entry name" value="Alpha-amylase"/>
    <property type="match status" value="1"/>
</dbReference>
<evidence type="ECO:0000256" key="5">
    <source>
        <dbReference type="ARBA" id="ARBA00015938"/>
    </source>
</evidence>
<dbReference type="GO" id="GO:0033942">
    <property type="term" value="F:4-alpha-D-(1-&gt;4)-alpha-D-glucanotrehalose trehalohydrolase activity"/>
    <property type="evidence" value="ECO:0007669"/>
    <property type="project" value="UniProtKB-EC"/>
</dbReference>
<dbReference type="InterPro" id="IPR044901">
    <property type="entry name" value="Trehalose_TreZ_E-set_sf"/>
</dbReference>
<dbReference type="CDD" id="cd02853">
    <property type="entry name" value="E_set_MTHase_like_N"/>
    <property type="match status" value="1"/>
</dbReference>
<evidence type="ECO:0000256" key="2">
    <source>
        <dbReference type="ARBA" id="ARBA00005199"/>
    </source>
</evidence>
<dbReference type="GO" id="GO:0005737">
    <property type="term" value="C:cytoplasm"/>
    <property type="evidence" value="ECO:0007669"/>
    <property type="project" value="UniProtKB-SubCell"/>
</dbReference>
<evidence type="ECO:0000256" key="4">
    <source>
        <dbReference type="ARBA" id="ARBA00012268"/>
    </source>
</evidence>
<keyword evidence="7 14" id="KW-0378">Hydrolase</keyword>
<evidence type="ECO:0000256" key="9">
    <source>
        <dbReference type="ARBA" id="ARBA00023295"/>
    </source>
</evidence>
<evidence type="ECO:0000256" key="10">
    <source>
        <dbReference type="ARBA" id="ARBA00032057"/>
    </source>
</evidence>
<feature type="binding site" evidence="16">
    <location>
        <begin position="405"/>
        <end position="410"/>
    </location>
    <ligand>
        <name>substrate</name>
    </ligand>
</feature>
<evidence type="ECO:0000256" key="14">
    <source>
        <dbReference type="PIRNR" id="PIRNR006337"/>
    </source>
</evidence>
<dbReference type="AlphaFoldDB" id="A0A937RGT6"/>
<dbReference type="RefSeq" id="WP_203005478.1">
    <property type="nucleotide sequence ID" value="NZ_JADWYU010000128.1"/>
</dbReference>
<protein>
    <recommendedName>
        <fullName evidence="5 13">Malto-oligosyltrehalose trehalohydrolase</fullName>
        <shortName evidence="14">MTHase</shortName>
        <ecNumber evidence="4 13">3.2.1.141</ecNumber>
    </recommendedName>
    <alternativeName>
        <fullName evidence="11 14">4-alpha-D-((1-&gt;4)-alpha-D-glucano)trehalose trehalohydrolase</fullName>
    </alternativeName>
    <alternativeName>
        <fullName evidence="10 14">Maltooligosyl trehalose trehalohydrolase</fullName>
    </alternativeName>
</protein>
<evidence type="ECO:0000256" key="13">
    <source>
        <dbReference type="NCBIfam" id="TIGR02402"/>
    </source>
</evidence>
<gene>
    <name evidence="20" type="primary">treZ</name>
    <name evidence="20" type="ORF">I7412_22725</name>
</gene>
<keyword evidence="9 14" id="KW-0326">Glycosidase</keyword>
<organism evidence="20 21">
    <name type="scientific">Frankia nepalensis</name>
    <dbReference type="NCBI Taxonomy" id="1836974"/>
    <lineage>
        <taxon>Bacteria</taxon>
        <taxon>Bacillati</taxon>
        <taxon>Actinomycetota</taxon>
        <taxon>Actinomycetes</taxon>
        <taxon>Frankiales</taxon>
        <taxon>Frankiaceae</taxon>
        <taxon>Frankia</taxon>
    </lineage>
</organism>
<dbReference type="InterPro" id="IPR017853">
    <property type="entry name" value="GH"/>
</dbReference>
<proteinExistence type="inferred from homology"/>
<keyword evidence="21" id="KW-1185">Reference proteome</keyword>